<evidence type="ECO:0000313" key="2">
    <source>
        <dbReference type="EMBL" id="CUH41177.1"/>
    </source>
</evidence>
<feature type="transmembrane region" description="Helical" evidence="1">
    <location>
        <begin position="38"/>
        <end position="60"/>
    </location>
</feature>
<gene>
    <name evidence="2" type="ORF">RUM4293_00041</name>
</gene>
<organism evidence="2 3">
    <name type="scientific">Ruegeria atlantica</name>
    <dbReference type="NCBI Taxonomy" id="81569"/>
    <lineage>
        <taxon>Bacteria</taxon>
        <taxon>Pseudomonadati</taxon>
        <taxon>Pseudomonadota</taxon>
        <taxon>Alphaproteobacteria</taxon>
        <taxon>Rhodobacterales</taxon>
        <taxon>Roseobacteraceae</taxon>
        <taxon>Ruegeria</taxon>
    </lineage>
</organism>
<keyword evidence="1" id="KW-1133">Transmembrane helix</keyword>
<dbReference type="RefSeq" id="WP_058271334.1">
    <property type="nucleotide sequence ID" value="NZ_CYPS01000003.1"/>
</dbReference>
<accession>A0A0P1E0P0</accession>
<dbReference type="Proteomes" id="UP000050786">
    <property type="component" value="Unassembled WGS sequence"/>
</dbReference>
<name>A0A0P1E0P0_9RHOB</name>
<sequence>MKQYPAYHVIQIVLYICIEADLKIQSSYVKQSFRLRRVISIGSLELGSMLMSAVGIWQAILHLQRNSAFPPSLRMSVVAMRDNRTLVRLRRRSAKSAKKTFMQVAANGGSEPKAEELRLRSFRRASVA</sequence>
<dbReference type="EMBL" id="CYPS01000003">
    <property type="protein sequence ID" value="CUH41177.1"/>
    <property type="molecule type" value="Genomic_DNA"/>
</dbReference>
<evidence type="ECO:0000256" key="1">
    <source>
        <dbReference type="SAM" id="Phobius"/>
    </source>
</evidence>
<protein>
    <submittedName>
        <fullName evidence="2">Uncharacterized protein</fullName>
    </submittedName>
</protein>
<keyword evidence="3" id="KW-1185">Reference proteome</keyword>
<keyword evidence="1" id="KW-0812">Transmembrane</keyword>
<proteinExistence type="predicted"/>
<reference evidence="3" key="1">
    <citation type="submission" date="2015-09" db="EMBL/GenBank/DDBJ databases">
        <authorList>
            <person name="Rodrigo-Torres L."/>
            <person name="Arahal D.R."/>
        </authorList>
    </citation>
    <scope>NUCLEOTIDE SEQUENCE [LARGE SCALE GENOMIC DNA]</scope>
    <source>
        <strain evidence="3">CECT 4293</strain>
    </source>
</reference>
<dbReference type="AlphaFoldDB" id="A0A0P1E0P0"/>
<evidence type="ECO:0000313" key="3">
    <source>
        <dbReference type="Proteomes" id="UP000050786"/>
    </source>
</evidence>
<keyword evidence="1" id="KW-0472">Membrane</keyword>